<dbReference type="Pfam" id="PF25899">
    <property type="entry name" value="DUF7959"/>
    <property type="match status" value="1"/>
</dbReference>
<dbReference type="Proteomes" id="UP001519460">
    <property type="component" value="Unassembled WGS sequence"/>
</dbReference>
<dbReference type="PANTHER" id="PTHR36902">
    <property type="entry name" value="ENRICHED IN SURFACE-LABELED PROTEOME PROTEIN 9"/>
    <property type="match status" value="1"/>
</dbReference>
<dbReference type="EMBL" id="JACVVK020000099">
    <property type="protein sequence ID" value="KAK7492794.1"/>
    <property type="molecule type" value="Genomic_DNA"/>
</dbReference>
<dbReference type="PANTHER" id="PTHR36902:SF1">
    <property type="entry name" value="ENRICHED IN SURFACE-LABELED PROTEOME PROTEIN 9"/>
    <property type="match status" value="1"/>
</dbReference>
<feature type="region of interest" description="Disordered" evidence="1">
    <location>
        <begin position="171"/>
        <end position="191"/>
    </location>
</feature>
<organism evidence="4 5">
    <name type="scientific">Batillaria attramentaria</name>
    <dbReference type="NCBI Taxonomy" id="370345"/>
    <lineage>
        <taxon>Eukaryota</taxon>
        <taxon>Metazoa</taxon>
        <taxon>Spiralia</taxon>
        <taxon>Lophotrochozoa</taxon>
        <taxon>Mollusca</taxon>
        <taxon>Gastropoda</taxon>
        <taxon>Caenogastropoda</taxon>
        <taxon>Sorbeoconcha</taxon>
        <taxon>Cerithioidea</taxon>
        <taxon>Batillariidae</taxon>
        <taxon>Batillaria</taxon>
    </lineage>
</organism>
<name>A0ABD0KZY3_9CAEN</name>
<gene>
    <name evidence="4" type="ORF">BaRGS_00015932</name>
</gene>
<evidence type="ECO:0000313" key="5">
    <source>
        <dbReference type="Proteomes" id="UP001519460"/>
    </source>
</evidence>
<feature type="domain" description="DUF7959" evidence="3">
    <location>
        <begin position="57"/>
        <end position="155"/>
    </location>
</feature>
<keyword evidence="2" id="KW-1133">Transmembrane helix</keyword>
<evidence type="ECO:0000256" key="1">
    <source>
        <dbReference type="SAM" id="MobiDB-lite"/>
    </source>
</evidence>
<feature type="non-terminal residue" evidence="4">
    <location>
        <position position="1"/>
    </location>
</feature>
<accession>A0ABD0KZY3</accession>
<evidence type="ECO:0000256" key="2">
    <source>
        <dbReference type="SAM" id="Phobius"/>
    </source>
</evidence>
<evidence type="ECO:0000313" key="4">
    <source>
        <dbReference type="EMBL" id="KAK7492794.1"/>
    </source>
</evidence>
<feature type="transmembrane region" description="Helical" evidence="2">
    <location>
        <begin position="196"/>
        <end position="220"/>
    </location>
</feature>
<keyword evidence="2" id="KW-0812">Transmembrane</keyword>
<keyword evidence="5" id="KW-1185">Reference proteome</keyword>
<evidence type="ECO:0000259" key="3">
    <source>
        <dbReference type="Pfam" id="PF25899"/>
    </source>
</evidence>
<comment type="caution">
    <text evidence="4">The sequence shown here is derived from an EMBL/GenBank/DDBJ whole genome shotgun (WGS) entry which is preliminary data.</text>
</comment>
<reference evidence="4 5" key="1">
    <citation type="journal article" date="2023" name="Sci. Data">
        <title>Genome assembly of the Korean intertidal mud-creeper Batillaria attramentaria.</title>
        <authorList>
            <person name="Patra A.K."/>
            <person name="Ho P.T."/>
            <person name="Jun S."/>
            <person name="Lee S.J."/>
            <person name="Kim Y."/>
            <person name="Won Y.J."/>
        </authorList>
    </citation>
    <scope>NUCLEOTIDE SEQUENCE [LARGE SCALE GENOMIC DNA]</scope>
    <source>
        <strain evidence="4">Wonlab-2016</strain>
    </source>
</reference>
<keyword evidence="2" id="KW-0472">Membrane</keyword>
<feature type="compositionally biased region" description="Low complexity" evidence="1">
    <location>
        <begin position="181"/>
        <end position="191"/>
    </location>
</feature>
<dbReference type="InterPro" id="IPR058265">
    <property type="entry name" value="DUF7959"/>
</dbReference>
<dbReference type="AlphaFoldDB" id="A0ABD0KZY3"/>
<sequence length="253" mass="27706">ENWMRNMGFRDNFVLPIMLEIFSDAGGTNMHKMMSFYEYDAEEPDLFKFDIATCYGPTQSKNIAFFVPGDVKLFKYFVMMSIQAYTSVSPLRISRLDLQEAGDNVLVTFDLLDKAPLSGDIPNPPREVTLNDAYTLLVNGINNGKLQILMQKNDVSDLRILTAKPAPAQFQFHSSSRARRSAANPSSSSSGYSGGAMGGMAVGMLVLGALLGFGIMFVVYKVRGGSFSRTGGGIGMKRFENDREQVAGPDGES</sequence>
<proteinExistence type="predicted"/>
<protein>
    <recommendedName>
        <fullName evidence="3">DUF7959 domain-containing protein</fullName>
    </recommendedName>
</protein>